<feature type="compositionally biased region" description="Low complexity" evidence="1">
    <location>
        <begin position="52"/>
        <end position="76"/>
    </location>
</feature>
<reference evidence="4 5" key="2">
    <citation type="submission" date="2008-11" db="EMBL/GenBank/DDBJ databases">
        <authorList>
            <person name="Fulton L."/>
            <person name="Clifton S."/>
            <person name="Fulton B."/>
            <person name="Xu J."/>
            <person name="Minx P."/>
            <person name="Pepin K.H."/>
            <person name="Johnson M."/>
            <person name="Bhonagiri V."/>
            <person name="Nash W.E."/>
            <person name="Mardis E.R."/>
            <person name="Wilson R.K."/>
        </authorList>
    </citation>
    <scope>NUCLEOTIDE SEQUENCE [LARGE SCALE GENOMIC DNA]</scope>
    <source>
        <strain evidence="4 5">ATCC 43243</strain>
    </source>
</reference>
<dbReference type="Proteomes" id="UP000003136">
    <property type="component" value="Unassembled WGS sequence"/>
</dbReference>
<dbReference type="Pfam" id="PF13240">
    <property type="entry name" value="Zn_Ribbon_1"/>
    <property type="match status" value="1"/>
</dbReference>
<sequence>MRRIIMFCPKCGTKNEDDARFCAACGAPLEDNTVQAPAAEQMTAPQAPESTQEAAQQPQMTAQQPQVQAPAAPKQPMSAKQRKSIITGAAVAALVIIFIIAGSVLSSPKRIAQNYFKASMEGQWEKAFKYMDLPKGDFITKELLAKTLEDRDAKDITNYEVVEDEDYDSKIAKKFYVTYYTKGNSRSVTSVELVRDGKFMLFWNRYKVSPRDIVSKNVKLTVRATSKLYIDDVEVPDKYIDNSEDDKKDNSKSSSEKTKKVYKIDVMFAGEHRIRVTDDIYRDIDKDYQFGSDEGYTYVITTTDIREDVLDARMAAAEQDLKTFFNAAIDNKSFDSVKGMCVDNAAKLKSIKSAYDKFVSNTYKNGYGVKSIDFNKFSTQSSSGTTDGCPYVKVSISAGVTGTGAQKSGQTKNFNETTSATFTYMYKDGQWKISAVTLYSIFY</sequence>
<dbReference type="EMBL" id="ABVQ01000036">
    <property type="protein sequence ID" value="EEC57178.1"/>
    <property type="molecule type" value="Genomic_DNA"/>
</dbReference>
<evidence type="ECO:0000313" key="4">
    <source>
        <dbReference type="EMBL" id="EEC57178.1"/>
    </source>
</evidence>
<evidence type="ECO:0000256" key="1">
    <source>
        <dbReference type="SAM" id="MobiDB-lite"/>
    </source>
</evidence>
<name>B7ARI2_9FIRM</name>
<dbReference type="InterPro" id="IPR026870">
    <property type="entry name" value="Zinc_ribbon_dom"/>
</dbReference>
<dbReference type="AlphaFoldDB" id="B7ARI2"/>
<accession>B7ARI2</accession>
<comment type="caution">
    <text evidence="4">The sequence shown here is derived from an EMBL/GenBank/DDBJ whole genome shotgun (WGS) entry which is preliminary data.</text>
</comment>
<gene>
    <name evidence="4" type="ORF">BACPEC_01686</name>
</gene>
<keyword evidence="2" id="KW-1133">Transmembrane helix</keyword>
<reference evidence="4 5" key="1">
    <citation type="submission" date="2008-11" db="EMBL/GenBank/DDBJ databases">
        <title>Draft genome sequence of Bacteroides pectinophilus (ATCC 43243).</title>
        <authorList>
            <person name="Sudarsanam P."/>
            <person name="Ley R."/>
            <person name="Guruge J."/>
            <person name="Turnbaugh P.J."/>
            <person name="Mahowald M."/>
            <person name="Liep D."/>
            <person name="Gordon J."/>
        </authorList>
    </citation>
    <scope>NUCLEOTIDE SEQUENCE [LARGE SCALE GENOMIC DNA]</scope>
    <source>
        <strain evidence="4 5">ATCC 43243</strain>
    </source>
</reference>
<keyword evidence="2" id="KW-0812">Transmembrane</keyword>
<evidence type="ECO:0000313" key="5">
    <source>
        <dbReference type="Proteomes" id="UP000003136"/>
    </source>
</evidence>
<feature type="transmembrane region" description="Helical" evidence="2">
    <location>
        <begin position="84"/>
        <end position="105"/>
    </location>
</feature>
<evidence type="ECO:0000256" key="2">
    <source>
        <dbReference type="SAM" id="Phobius"/>
    </source>
</evidence>
<dbReference type="STRING" id="483218.BACPEC_01686"/>
<evidence type="ECO:0000259" key="3">
    <source>
        <dbReference type="Pfam" id="PF13240"/>
    </source>
</evidence>
<keyword evidence="5" id="KW-1185">Reference proteome</keyword>
<feature type="domain" description="Zinc-ribbon" evidence="3">
    <location>
        <begin position="7"/>
        <end position="29"/>
    </location>
</feature>
<keyword evidence="2" id="KW-0472">Membrane</keyword>
<proteinExistence type="predicted"/>
<protein>
    <recommendedName>
        <fullName evidence="3">Zinc-ribbon domain-containing protein</fullName>
    </recommendedName>
</protein>
<feature type="region of interest" description="Disordered" evidence="1">
    <location>
        <begin position="40"/>
        <end position="80"/>
    </location>
</feature>
<organism evidence="4 5">
    <name type="scientific">[Bacteroides] pectinophilus ATCC 43243</name>
    <dbReference type="NCBI Taxonomy" id="483218"/>
    <lineage>
        <taxon>Bacteria</taxon>
        <taxon>Bacillati</taxon>
        <taxon>Bacillota</taxon>
        <taxon>Clostridia</taxon>
        <taxon>Eubacteriales</taxon>
    </lineage>
</organism>
<dbReference type="eggNOG" id="ENOG5032W95">
    <property type="taxonomic scope" value="Bacteria"/>
</dbReference>
<dbReference type="HOGENOM" id="CLU_549558_0_0_9"/>